<feature type="transmembrane region" description="Helical" evidence="5">
    <location>
        <begin position="258"/>
        <end position="278"/>
    </location>
</feature>
<comment type="subcellular location">
    <subcellularLocation>
        <location evidence="1">Membrane</location>
        <topology evidence="1">Multi-pass membrane protein</topology>
    </subcellularLocation>
</comment>
<dbReference type="InterPro" id="IPR013057">
    <property type="entry name" value="AA_transpt_TM"/>
</dbReference>
<evidence type="ECO:0000256" key="4">
    <source>
        <dbReference type="ARBA" id="ARBA00023136"/>
    </source>
</evidence>
<dbReference type="AlphaFoldDB" id="A0AAW1D990"/>
<feature type="transmembrane region" description="Helical" evidence="5">
    <location>
        <begin position="480"/>
        <end position="499"/>
    </location>
</feature>
<keyword evidence="3 5" id="KW-1133">Transmembrane helix</keyword>
<feature type="transmembrane region" description="Helical" evidence="5">
    <location>
        <begin position="373"/>
        <end position="396"/>
    </location>
</feature>
<dbReference type="Proteomes" id="UP001461498">
    <property type="component" value="Unassembled WGS sequence"/>
</dbReference>
<evidence type="ECO:0000256" key="5">
    <source>
        <dbReference type="SAM" id="Phobius"/>
    </source>
</evidence>
<evidence type="ECO:0000313" key="8">
    <source>
        <dbReference type="Proteomes" id="UP001461498"/>
    </source>
</evidence>
<protein>
    <recommendedName>
        <fullName evidence="6">Amino acid transporter transmembrane domain-containing protein</fullName>
    </recommendedName>
</protein>
<feature type="transmembrane region" description="Helical" evidence="5">
    <location>
        <begin position="194"/>
        <end position="213"/>
    </location>
</feature>
<keyword evidence="4 5" id="KW-0472">Membrane</keyword>
<dbReference type="PANTHER" id="PTHR22950">
    <property type="entry name" value="AMINO ACID TRANSPORTER"/>
    <property type="match status" value="1"/>
</dbReference>
<evidence type="ECO:0000256" key="3">
    <source>
        <dbReference type="ARBA" id="ARBA00022989"/>
    </source>
</evidence>
<dbReference type="EMBL" id="JAPXFL010000004">
    <property type="protein sequence ID" value="KAK9507281.1"/>
    <property type="molecule type" value="Genomic_DNA"/>
</dbReference>
<name>A0AAW1D990_9HEMI</name>
<reference evidence="7 8" key="1">
    <citation type="submission" date="2022-12" db="EMBL/GenBank/DDBJ databases">
        <title>Chromosome-level genome assembly of true bugs.</title>
        <authorList>
            <person name="Ma L."/>
            <person name="Li H."/>
        </authorList>
    </citation>
    <scope>NUCLEOTIDE SEQUENCE [LARGE SCALE GENOMIC DNA]</scope>
    <source>
        <strain evidence="7">Lab_2022b</strain>
    </source>
</reference>
<dbReference type="Pfam" id="PF01490">
    <property type="entry name" value="Aa_trans"/>
    <property type="match status" value="1"/>
</dbReference>
<feature type="transmembrane region" description="Helical" evidence="5">
    <location>
        <begin position="328"/>
        <end position="353"/>
    </location>
</feature>
<keyword evidence="8" id="KW-1185">Reference proteome</keyword>
<evidence type="ECO:0000259" key="6">
    <source>
        <dbReference type="Pfam" id="PF01490"/>
    </source>
</evidence>
<evidence type="ECO:0000256" key="2">
    <source>
        <dbReference type="ARBA" id="ARBA00022692"/>
    </source>
</evidence>
<gene>
    <name evidence="7" type="ORF">O3M35_007175</name>
</gene>
<dbReference type="GO" id="GO:0015179">
    <property type="term" value="F:L-amino acid transmembrane transporter activity"/>
    <property type="evidence" value="ECO:0007669"/>
    <property type="project" value="TreeGrafter"/>
</dbReference>
<dbReference type="PANTHER" id="PTHR22950:SF349">
    <property type="entry name" value="AMINO ACID TRANSPORTER TRANSMEMBRANE DOMAIN-CONTAINING PROTEIN"/>
    <property type="match status" value="1"/>
</dbReference>
<feature type="transmembrane region" description="Helical" evidence="5">
    <location>
        <begin position="233"/>
        <end position="249"/>
    </location>
</feature>
<accession>A0AAW1D990</accession>
<evidence type="ECO:0000313" key="7">
    <source>
        <dbReference type="EMBL" id="KAK9507281.1"/>
    </source>
</evidence>
<keyword evidence="2 5" id="KW-0812">Transmembrane</keyword>
<feature type="transmembrane region" description="Helical" evidence="5">
    <location>
        <begin position="298"/>
        <end position="316"/>
    </location>
</feature>
<dbReference type="GO" id="GO:0005774">
    <property type="term" value="C:vacuolar membrane"/>
    <property type="evidence" value="ECO:0007669"/>
    <property type="project" value="TreeGrafter"/>
</dbReference>
<organism evidence="7 8">
    <name type="scientific">Rhynocoris fuscipes</name>
    <dbReference type="NCBI Taxonomy" id="488301"/>
    <lineage>
        <taxon>Eukaryota</taxon>
        <taxon>Metazoa</taxon>
        <taxon>Ecdysozoa</taxon>
        <taxon>Arthropoda</taxon>
        <taxon>Hexapoda</taxon>
        <taxon>Insecta</taxon>
        <taxon>Pterygota</taxon>
        <taxon>Neoptera</taxon>
        <taxon>Paraneoptera</taxon>
        <taxon>Hemiptera</taxon>
        <taxon>Heteroptera</taxon>
        <taxon>Panheteroptera</taxon>
        <taxon>Cimicomorpha</taxon>
        <taxon>Reduviidae</taxon>
        <taxon>Harpactorinae</taxon>
        <taxon>Harpactorini</taxon>
        <taxon>Rhynocoris</taxon>
    </lineage>
</organism>
<proteinExistence type="predicted"/>
<feature type="transmembrane region" description="Helical" evidence="5">
    <location>
        <begin position="442"/>
        <end position="468"/>
    </location>
</feature>
<sequence>MSVVESILRSFFNDQKFDIIGVPGAKTLKMKEERQPLLVGTHESSSDTLERAINDAWVEKENESTASAIAGATPTNCSPNQSTRHPYTYDSLRDRQLDHPTTNFDTMVHLLKGNIGTGILAMPDAFMNAGLALGTVGTLFMGIVCTHCMHVLVNCSHELCRRLQVPSLSFSQVAEQAFKSGPTRLQWFSSRARLLVNTFLVITQLGFCCAYFVFVAGNIQQVHEVYFAKINRFWYFIVLLLPMILLNWVRNLKYLTPVSLIAAILTTTGLSITFFYMLSDLPRTDTVKMIAPWNKLPLFFGTAIYAFEGIGVVLPLENNMMTPEDFGGLTGVLNTGMVIVACLYTAVGFFGYLRYGDHMKPGSITFNIPLNEFLGQSVRLMMALAIFLSYGLQFYVPMGIIWPPLKERISPDRQKIAELFVRTILVVFTFLLAVSVPNLSSVISLVGALSSSTLALIFPPLIEIVTFWDHGLSTGTLIKDILIALFGFIGFIFGTYVSIYEMIIAKPV</sequence>
<feature type="domain" description="Amino acid transporter transmembrane" evidence="6">
    <location>
        <begin position="100"/>
        <end position="499"/>
    </location>
</feature>
<comment type="caution">
    <text evidence="7">The sequence shown here is derived from an EMBL/GenBank/DDBJ whole genome shotgun (WGS) entry which is preliminary data.</text>
</comment>
<evidence type="ECO:0000256" key="1">
    <source>
        <dbReference type="ARBA" id="ARBA00004141"/>
    </source>
</evidence>
<feature type="transmembrane region" description="Helical" evidence="5">
    <location>
        <begin position="416"/>
        <end position="436"/>
    </location>
</feature>